<evidence type="ECO:0000313" key="3">
    <source>
        <dbReference type="Proteomes" id="UP000078046"/>
    </source>
</evidence>
<comment type="caution">
    <text evidence="2">The sequence shown here is derived from an EMBL/GenBank/DDBJ whole genome shotgun (WGS) entry which is preliminary data.</text>
</comment>
<organism evidence="2 3">
    <name type="scientific">Intoshia linei</name>
    <dbReference type="NCBI Taxonomy" id="1819745"/>
    <lineage>
        <taxon>Eukaryota</taxon>
        <taxon>Metazoa</taxon>
        <taxon>Spiralia</taxon>
        <taxon>Lophotrochozoa</taxon>
        <taxon>Mesozoa</taxon>
        <taxon>Orthonectida</taxon>
        <taxon>Rhopaluridae</taxon>
        <taxon>Intoshia</taxon>
    </lineage>
</organism>
<dbReference type="AlphaFoldDB" id="A0A177AU65"/>
<sequence>MDNIVDVEERSHMLPESNLFSHTNTFSDELNLEDLTDKQLLILDLRYFLMNPIQKWKAKNKFPLKFTLQLFKLLLLSIQIIIFSSFNKNYVEIEKNIVKYLKLHIFDIEQNHIIYSYSSLNQQIDHISNKFKNVNSTQSINSFSGSNFICYDLRILNNIEITEVLIKLDLNKNDIIKFNNVLKERNINITKIISVYIHMEVFFNIHSHLDQHNTIIVHHRNITVHFEKRSGFYFNTEFLFDIAFNELKSDFMFPPMYLFIFDTVVTLCVLISLILTVRSVCRSNILRKQKRNYTNFLDCFQ</sequence>
<proteinExistence type="predicted"/>
<dbReference type="OrthoDB" id="263481at2759"/>
<dbReference type="PANTHER" id="PTHR12127:SF7">
    <property type="entry name" value="SD02261P"/>
    <property type="match status" value="1"/>
</dbReference>
<evidence type="ECO:0000313" key="2">
    <source>
        <dbReference type="EMBL" id="OAF65549.1"/>
    </source>
</evidence>
<keyword evidence="1" id="KW-0472">Membrane</keyword>
<keyword evidence="3" id="KW-1185">Reference proteome</keyword>
<evidence type="ECO:0000256" key="1">
    <source>
        <dbReference type="SAM" id="Phobius"/>
    </source>
</evidence>
<dbReference type="EMBL" id="LWCA01001245">
    <property type="protein sequence ID" value="OAF65549.1"/>
    <property type="molecule type" value="Genomic_DNA"/>
</dbReference>
<dbReference type="GO" id="GO:0072345">
    <property type="term" value="F:NAADP-sensitive calcium-release channel activity"/>
    <property type="evidence" value="ECO:0007669"/>
    <property type="project" value="TreeGrafter"/>
</dbReference>
<reference evidence="2 3" key="1">
    <citation type="submission" date="2016-04" db="EMBL/GenBank/DDBJ databases">
        <title>The genome of Intoshia linei affirms orthonectids as highly simplified spiralians.</title>
        <authorList>
            <person name="Mikhailov K.V."/>
            <person name="Slusarev G.S."/>
            <person name="Nikitin M.A."/>
            <person name="Logacheva M.D."/>
            <person name="Penin A."/>
            <person name="Aleoshin V."/>
            <person name="Panchin Y.V."/>
        </authorList>
    </citation>
    <scope>NUCLEOTIDE SEQUENCE [LARGE SCALE GENOMIC DNA]</scope>
    <source>
        <strain evidence="2">Intl2013</strain>
        <tissue evidence="2">Whole animal</tissue>
    </source>
</reference>
<name>A0A177AU65_9BILA</name>
<dbReference type="Proteomes" id="UP000078046">
    <property type="component" value="Unassembled WGS sequence"/>
</dbReference>
<dbReference type="GO" id="GO:0005765">
    <property type="term" value="C:lysosomal membrane"/>
    <property type="evidence" value="ECO:0007669"/>
    <property type="project" value="TreeGrafter"/>
</dbReference>
<gene>
    <name evidence="2" type="ORF">A3Q56_06721</name>
</gene>
<protein>
    <submittedName>
        <fullName evidence="2">Uncharacterized protein</fullName>
    </submittedName>
</protein>
<dbReference type="GO" id="GO:0005886">
    <property type="term" value="C:plasma membrane"/>
    <property type="evidence" value="ECO:0007669"/>
    <property type="project" value="TreeGrafter"/>
</dbReference>
<dbReference type="PANTHER" id="PTHR12127">
    <property type="entry name" value="MUCOLIPIN"/>
    <property type="match status" value="1"/>
</dbReference>
<feature type="transmembrane region" description="Helical" evidence="1">
    <location>
        <begin position="256"/>
        <end position="281"/>
    </location>
</feature>
<accession>A0A177AU65</accession>
<dbReference type="InterPro" id="IPR039031">
    <property type="entry name" value="Mucolipin"/>
</dbReference>
<keyword evidence="1" id="KW-0812">Transmembrane</keyword>
<keyword evidence="1" id="KW-1133">Transmembrane helix</keyword>